<evidence type="ECO:0000313" key="3">
    <source>
        <dbReference type="Proteomes" id="UP000295710"/>
    </source>
</evidence>
<dbReference type="AlphaFoldDB" id="A0A4V2WS40"/>
<organism evidence="2 3">
    <name type="scientific">Extibacter muris</name>
    <dbReference type="NCBI Taxonomy" id="1796622"/>
    <lineage>
        <taxon>Bacteria</taxon>
        <taxon>Bacillati</taxon>
        <taxon>Bacillota</taxon>
        <taxon>Clostridia</taxon>
        <taxon>Lachnospirales</taxon>
        <taxon>Lachnospiraceae</taxon>
        <taxon>Extibacter</taxon>
    </lineage>
</organism>
<name>A0A4V2WS40_9FIRM</name>
<keyword evidence="1" id="KW-0732">Signal</keyword>
<evidence type="ECO:0000313" key="2">
    <source>
        <dbReference type="EMBL" id="TDA20160.1"/>
    </source>
</evidence>
<sequence length="142" mass="16225">MKRIITFLLFVTCFCSLAGCGKDTVSEMKINYGNSAIYSKEDMNAAIKLIKDEFGTWGGCKLHSITYSSDDDCNAENIAWMNEMARENDLTDKFTQCIMFKSDFQSPKNGDGAWNADGEYKDYQWWLARAEGGKWKLLTWGY</sequence>
<evidence type="ECO:0008006" key="4">
    <source>
        <dbReference type="Google" id="ProtNLM"/>
    </source>
</evidence>
<protein>
    <recommendedName>
        <fullName evidence="4">DUF4829 domain-containing protein</fullName>
    </recommendedName>
</protein>
<feature type="signal peptide" evidence="1">
    <location>
        <begin position="1"/>
        <end position="18"/>
    </location>
</feature>
<dbReference type="Proteomes" id="UP000295710">
    <property type="component" value="Unassembled WGS sequence"/>
</dbReference>
<keyword evidence="3" id="KW-1185">Reference proteome</keyword>
<comment type="caution">
    <text evidence="2">The sequence shown here is derived from an EMBL/GenBank/DDBJ whole genome shotgun (WGS) entry which is preliminary data.</text>
</comment>
<evidence type="ECO:0000256" key="1">
    <source>
        <dbReference type="SAM" id="SignalP"/>
    </source>
</evidence>
<dbReference type="RefSeq" id="WP_132281421.1">
    <property type="nucleotide sequence ID" value="NZ_JAOBST010000064.1"/>
</dbReference>
<accession>A0A4V2WS40</accession>
<feature type="chain" id="PRO_5020655678" description="DUF4829 domain-containing protein" evidence="1">
    <location>
        <begin position="19"/>
        <end position="142"/>
    </location>
</feature>
<proteinExistence type="predicted"/>
<dbReference type="PROSITE" id="PS51257">
    <property type="entry name" value="PROKAR_LIPOPROTEIN"/>
    <property type="match status" value="1"/>
</dbReference>
<dbReference type="EMBL" id="SMMX01000030">
    <property type="protein sequence ID" value="TDA20160.1"/>
    <property type="molecule type" value="Genomic_DNA"/>
</dbReference>
<gene>
    <name evidence="2" type="ORF">E1963_18625</name>
</gene>
<reference evidence="2 3" key="1">
    <citation type="journal article" date="2016" name="Nat. Microbiol.">
        <title>The Mouse Intestinal Bacterial Collection (miBC) provides host-specific insight into cultured diversity and functional potential of the gut microbiota.</title>
        <authorList>
            <person name="Lagkouvardos I."/>
            <person name="Pukall R."/>
            <person name="Abt B."/>
            <person name="Foesel B.U."/>
            <person name="Meier-Kolthoff J.P."/>
            <person name="Kumar N."/>
            <person name="Bresciani A."/>
            <person name="Martinez I."/>
            <person name="Just S."/>
            <person name="Ziegler C."/>
            <person name="Brugiroux S."/>
            <person name="Garzetti D."/>
            <person name="Wenning M."/>
            <person name="Bui T.P."/>
            <person name="Wang J."/>
            <person name="Hugenholtz F."/>
            <person name="Plugge C.M."/>
            <person name="Peterson D.A."/>
            <person name="Hornef M.W."/>
            <person name="Baines J.F."/>
            <person name="Smidt H."/>
            <person name="Walter J."/>
            <person name="Kristiansen K."/>
            <person name="Nielsen H.B."/>
            <person name="Haller D."/>
            <person name="Overmann J."/>
            <person name="Stecher B."/>
            <person name="Clavel T."/>
        </authorList>
    </citation>
    <scope>NUCLEOTIDE SEQUENCE [LARGE SCALE GENOMIC DNA]</scope>
    <source>
        <strain evidence="2 3">DSM 28560</strain>
    </source>
</reference>